<dbReference type="GO" id="GO:0009116">
    <property type="term" value="P:nucleoside metabolic process"/>
    <property type="evidence" value="ECO:0007669"/>
    <property type="project" value="InterPro"/>
</dbReference>
<accession>A0A075FZH8</accession>
<sequence length="455" mass="48330">MDQLPNLGREQEMLSVMGFETINDLFSDIPDGVLRTGGLPLRGPQSEEEIWADAQHLLGANIDLDSRPSFLSAGLARNFVPTMVGMLATRGEFLTSYTPYQPEVSQGMLQAMWEFQTMVSELVGLPVANVSMYDASTAAAEAITCAVRVKNRKATQKGVVYVSQFVPPHRLSVIENYTQGGGIELRVLEHGIDGRVDLAGAAAAAGACAVYVEQPNAFGELDTGIAQLKEIIGEKTALIVGVDAVSLGIVEAPGVYGADLVVGEGQPFGIGPTAGGPIYGLFACSKEYLRQMPGRIVGKTVDEDGLDAFTLTLSTREQHIRRHRATSNICSNETLIALMGAMHMALLGPEGLERLALRIAAAAEATKQAVCSIEGVELADPDMPIFREFTIKLPGDAAAAVAHMDDAGVLGGFALGEWWESMSNCLLIGCDERTSQTDIDALVAALSSWVSEVSA</sequence>
<dbReference type="EC" id="1.4.4.2" evidence="3"/>
<dbReference type="PANTHER" id="PTHR42806">
    <property type="entry name" value="GLYCINE CLEAVAGE SYSTEM P-PROTEIN"/>
    <property type="match status" value="1"/>
</dbReference>
<evidence type="ECO:0000313" key="3">
    <source>
        <dbReference type="EMBL" id="AIE97200.1"/>
    </source>
</evidence>
<dbReference type="InterPro" id="IPR015424">
    <property type="entry name" value="PyrdxlP-dep_Trfase"/>
</dbReference>
<dbReference type="PANTHER" id="PTHR42806:SF1">
    <property type="entry name" value="GLYCINE DEHYDROGENASE (DECARBOXYLATING)"/>
    <property type="match status" value="1"/>
</dbReference>
<organism evidence="3">
    <name type="scientific">uncultured marine group II/III euryarchaeote AD1000_95_H06</name>
    <dbReference type="NCBI Taxonomy" id="1457828"/>
    <lineage>
        <taxon>Archaea</taxon>
        <taxon>Methanobacteriati</taxon>
        <taxon>Methanobacteriota</taxon>
        <taxon>environmental samples</taxon>
    </lineage>
</organism>
<dbReference type="SUPFAM" id="SSF53383">
    <property type="entry name" value="PLP-dependent transferases"/>
    <property type="match status" value="1"/>
</dbReference>
<feature type="domain" description="Glycine cleavage system P-protein N-terminal" evidence="2">
    <location>
        <begin position="10"/>
        <end position="445"/>
    </location>
</feature>
<dbReference type="Gene3D" id="3.40.640.10">
    <property type="entry name" value="Type I PLP-dependent aspartate aminotransferase-like (Major domain)"/>
    <property type="match status" value="1"/>
</dbReference>
<dbReference type="GO" id="GO:0004375">
    <property type="term" value="F:glycine dehydrogenase (decarboxylating) activity"/>
    <property type="evidence" value="ECO:0007669"/>
    <property type="project" value="UniProtKB-EC"/>
</dbReference>
<evidence type="ECO:0000256" key="1">
    <source>
        <dbReference type="ARBA" id="ARBA00023002"/>
    </source>
</evidence>
<dbReference type="Pfam" id="PF02347">
    <property type="entry name" value="GDC-P"/>
    <property type="match status" value="1"/>
</dbReference>
<dbReference type="InterPro" id="IPR049315">
    <property type="entry name" value="GDC-P_N"/>
</dbReference>
<dbReference type="InterPro" id="IPR015422">
    <property type="entry name" value="PyrdxlP-dep_Trfase_small"/>
</dbReference>
<dbReference type="Gene3D" id="3.90.1150.10">
    <property type="entry name" value="Aspartate Aminotransferase, domain 1"/>
    <property type="match status" value="1"/>
</dbReference>
<name>A0A075FZH8_9EURY</name>
<evidence type="ECO:0000259" key="2">
    <source>
        <dbReference type="Pfam" id="PF02347"/>
    </source>
</evidence>
<reference evidence="3" key="1">
    <citation type="journal article" date="2014" name="Genome Biol. Evol.">
        <title>Pangenome evidence for extensive interdomain horizontal transfer affecting lineage core and shell genes in uncultured planktonic thaumarchaeota and euryarchaeota.</title>
        <authorList>
            <person name="Deschamps P."/>
            <person name="Zivanovic Y."/>
            <person name="Moreira D."/>
            <person name="Rodriguez-Valera F."/>
            <person name="Lopez-Garcia P."/>
        </authorList>
    </citation>
    <scope>NUCLEOTIDE SEQUENCE</scope>
</reference>
<dbReference type="AlphaFoldDB" id="A0A075FZH8"/>
<dbReference type="InterPro" id="IPR015421">
    <property type="entry name" value="PyrdxlP-dep_Trfase_major"/>
</dbReference>
<proteinExistence type="predicted"/>
<gene>
    <name evidence="3" type="primary">gcvPA</name>
</gene>
<dbReference type="NCBIfam" id="NF001696">
    <property type="entry name" value="PRK00451.1"/>
    <property type="match status" value="1"/>
</dbReference>
<keyword evidence="1 3" id="KW-0560">Oxidoreductase</keyword>
<dbReference type="InterPro" id="IPR023010">
    <property type="entry name" value="GcvPA"/>
</dbReference>
<protein>
    <submittedName>
        <fullName evidence="3">Glycine dehydrogenase subunit 1 (GcvPA)</fullName>
        <ecNumber evidence="3">1.4.4.2</ecNumber>
    </submittedName>
</protein>
<dbReference type="EMBL" id="KF900501">
    <property type="protein sequence ID" value="AIE97200.1"/>
    <property type="molecule type" value="Genomic_DNA"/>
</dbReference>